<organism evidence="1 2">
    <name type="scientific">Dentiscutata heterogama</name>
    <dbReference type="NCBI Taxonomy" id="1316150"/>
    <lineage>
        <taxon>Eukaryota</taxon>
        <taxon>Fungi</taxon>
        <taxon>Fungi incertae sedis</taxon>
        <taxon>Mucoromycota</taxon>
        <taxon>Glomeromycotina</taxon>
        <taxon>Glomeromycetes</taxon>
        <taxon>Diversisporales</taxon>
        <taxon>Gigasporaceae</taxon>
        <taxon>Dentiscutata</taxon>
    </lineage>
</organism>
<accession>A0ACA9Q5Q3</accession>
<dbReference type="EMBL" id="CAJVPU010038469">
    <property type="protein sequence ID" value="CAG8734906.1"/>
    <property type="molecule type" value="Genomic_DNA"/>
</dbReference>
<sequence length="48" mass="5239">TDWAISGLSAEIGRVPEPFTVYGPCYNGALTTRVVAMTCIIKYVFVDL</sequence>
<name>A0ACA9Q5Q3_9GLOM</name>
<dbReference type="Proteomes" id="UP000789702">
    <property type="component" value="Unassembled WGS sequence"/>
</dbReference>
<keyword evidence="2" id="KW-1185">Reference proteome</keyword>
<proteinExistence type="predicted"/>
<protein>
    <submittedName>
        <fullName evidence="1">13385_t:CDS:1</fullName>
    </submittedName>
</protein>
<evidence type="ECO:0000313" key="1">
    <source>
        <dbReference type="EMBL" id="CAG8734906.1"/>
    </source>
</evidence>
<evidence type="ECO:0000313" key="2">
    <source>
        <dbReference type="Proteomes" id="UP000789702"/>
    </source>
</evidence>
<reference evidence="1" key="1">
    <citation type="submission" date="2021-06" db="EMBL/GenBank/DDBJ databases">
        <authorList>
            <person name="Kallberg Y."/>
            <person name="Tangrot J."/>
            <person name="Rosling A."/>
        </authorList>
    </citation>
    <scope>NUCLEOTIDE SEQUENCE</scope>
    <source>
        <strain evidence="1">IL203A</strain>
    </source>
</reference>
<feature type="non-terminal residue" evidence="1">
    <location>
        <position position="48"/>
    </location>
</feature>
<gene>
    <name evidence="1" type="ORF">DHETER_LOCUS13673</name>
</gene>
<comment type="caution">
    <text evidence="1">The sequence shown here is derived from an EMBL/GenBank/DDBJ whole genome shotgun (WGS) entry which is preliminary data.</text>
</comment>
<feature type="non-terminal residue" evidence="1">
    <location>
        <position position="1"/>
    </location>
</feature>